<gene>
    <name evidence="14" type="ORF">FWILDA_LOCUS11700</name>
</gene>
<feature type="region of interest" description="Disordered" evidence="12">
    <location>
        <begin position="1"/>
        <end position="25"/>
    </location>
</feature>
<dbReference type="SMART" id="SM00116">
    <property type="entry name" value="CBS"/>
    <property type="match status" value="1"/>
</dbReference>
<evidence type="ECO:0000259" key="13">
    <source>
        <dbReference type="PROSITE" id="PS51371"/>
    </source>
</evidence>
<dbReference type="Proteomes" id="UP001153678">
    <property type="component" value="Unassembled WGS sequence"/>
</dbReference>
<dbReference type="PANTHER" id="PTHR10314">
    <property type="entry name" value="CYSTATHIONINE BETA-SYNTHASE"/>
    <property type="match status" value="1"/>
</dbReference>
<sequence>MTKNCTCAFNSKKSSPHHHERHLPEPPILDTILDHIGNTPIVRINQITKSEGIECEILAKCEFFNAGGSVKDRIGKRMVEEAEKAGIIKPGYTIIEPTSGNTGIGLALTAAIKGYRTIITLPEKMSQEKVDVLKALGAEIVRTPTEAAWDSPESHIGVAKRLNKEIPNSVILDQYSNPYNPIAHYDHTAEEILISCDGKLDVLVAGAGTGGTISGIAMKLKERCPAVKIIGVDPYGSILAQPEDSDLSAVPYLVEGIGYDFVPDALDLTLIDDWIKVNDKDSFIYSRRLIREEGILCGGSSGSAMFAAIQVAKTLKKGQRIVVIFPDSVRNYMTKFLNDDWMKEHGFVDDTIKHEEETKIQQWGGAIIKDLNLKVAITIDSQATCREAIEILEQNGFDQLPVTSSPNKKLVGLVTLGNLLARISRGRATPDSPVQDVMFKFIRAKNFEEFTSNTHLEKLTRFFEKHSSAVVTERNNDGILVPKHESKTVLYEYGITTSTPTYKSPFFNYASFCKVLSLYKIDKIIEYVIQKQKSVTPQNMSFIRYLTIQEILKMFMTQISSLKILDYTFICFETIPNLPNVPFTYFPGGISCIKDLTELRCNSNNSSEFFYHLLQFCYNLNSLTIEFENIISNGLFDLIASQKNLKHLKLFQSCDGVYWTDILSALTKHSTTLTKLHLVSFAEVVPISFISLFSNLHELNISFYEERYFNDFKELQFVTFPKLQILKIPYACPNVEYFTSFLERNGKNLKEFNTDTDNKLLKSSIVKLCPNLIKLSLLLKNDEMETLKIIFDGCKQLECLEVWCGEFCGKKYLKEDELFLSIAKHSPQSFYELKLYNLDDSELYPEDLDRFLMSWKSRIPFKSFSLIIIVDDSVKEFFLGGLSNLHDKNMEIIEKYKKLNIMKKFEIEVKDDDEE</sequence>
<dbReference type="PROSITE" id="PS51371">
    <property type="entry name" value="CBS"/>
    <property type="match status" value="1"/>
</dbReference>
<reference evidence="14" key="1">
    <citation type="submission" date="2022-08" db="EMBL/GenBank/DDBJ databases">
        <authorList>
            <person name="Kallberg Y."/>
            <person name="Tangrot J."/>
            <person name="Rosling A."/>
        </authorList>
    </citation>
    <scope>NUCLEOTIDE SEQUENCE</scope>
    <source>
        <strain evidence="14">Wild A</strain>
    </source>
</reference>
<evidence type="ECO:0000256" key="6">
    <source>
        <dbReference type="ARBA" id="ARBA00023122"/>
    </source>
</evidence>
<comment type="cofactor">
    <cofactor evidence="1 11">
        <name>pyridoxal 5'-phosphate</name>
        <dbReference type="ChEBI" id="CHEBI:597326"/>
    </cofactor>
</comment>
<evidence type="ECO:0000313" key="14">
    <source>
        <dbReference type="EMBL" id="CAI2184683.1"/>
    </source>
</evidence>
<evidence type="ECO:0000256" key="11">
    <source>
        <dbReference type="RuleBase" id="RU361204"/>
    </source>
</evidence>
<dbReference type="InterPro" id="IPR000644">
    <property type="entry name" value="CBS_dom"/>
</dbReference>
<keyword evidence="6 10" id="KW-0129">CBS domain</keyword>
<dbReference type="OrthoDB" id="728at2759"/>
<dbReference type="Pfam" id="PF00571">
    <property type="entry name" value="CBS"/>
    <property type="match status" value="1"/>
</dbReference>
<evidence type="ECO:0000256" key="8">
    <source>
        <dbReference type="ARBA" id="ARBA00026192"/>
    </source>
</evidence>
<comment type="caution">
    <text evidence="14">The sequence shown here is derived from an EMBL/GenBank/DDBJ whole genome shotgun (WGS) entry which is preliminary data.</text>
</comment>
<keyword evidence="15" id="KW-1185">Reference proteome</keyword>
<dbReference type="Gene3D" id="3.10.580.10">
    <property type="entry name" value="CBS-domain"/>
    <property type="match status" value="1"/>
</dbReference>
<dbReference type="InterPro" id="IPR046342">
    <property type="entry name" value="CBS_dom_sf"/>
</dbReference>
<dbReference type="FunFam" id="3.40.50.1100:FF:000003">
    <property type="entry name" value="Cystathionine beta-synthase"/>
    <property type="match status" value="1"/>
</dbReference>
<feature type="compositionally biased region" description="Polar residues" evidence="12">
    <location>
        <begin position="1"/>
        <end position="13"/>
    </location>
</feature>
<evidence type="ECO:0000256" key="2">
    <source>
        <dbReference type="ARBA" id="ARBA00005003"/>
    </source>
</evidence>
<dbReference type="NCBIfam" id="TIGR01137">
    <property type="entry name" value="cysta_beta"/>
    <property type="match status" value="1"/>
</dbReference>
<evidence type="ECO:0000256" key="1">
    <source>
        <dbReference type="ARBA" id="ARBA00001933"/>
    </source>
</evidence>
<keyword evidence="5 11" id="KW-0663">Pyridoxal phosphate</keyword>
<evidence type="ECO:0000256" key="9">
    <source>
        <dbReference type="ARBA" id="ARBA00047490"/>
    </source>
</evidence>
<accession>A0A9W4SWZ5</accession>
<keyword evidence="11" id="KW-0028">Amino-acid biosynthesis</keyword>
<dbReference type="InterPro" id="IPR036052">
    <property type="entry name" value="TrpB-like_PALP_sf"/>
</dbReference>
<dbReference type="InterPro" id="IPR050214">
    <property type="entry name" value="Cys_Synth/Cystath_Beta-Synth"/>
</dbReference>
<dbReference type="Pfam" id="PF00291">
    <property type="entry name" value="PALP"/>
    <property type="match status" value="1"/>
</dbReference>
<evidence type="ECO:0000256" key="12">
    <source>
        <dbReference type="SAM" id="MobiDB-lite"/>
    </source>
</evidence>
<dbReference type="SUPFAM" id="SSF53686">
    <property type="entry name" value="Tryptophan synthase beta subunit-like PLP-dependent enzymes"/>
    <property type="match status" value="1"/>
</dbReference>
<dbReference type="Gene3D" id="3.80.10.10">
    <property type="entry name" value="Ribonuclease Inhibitor"/>
    <property type="match status" value="1"/>
</dbReference>
<dbReference type="Gene3D" id="3.40.50.1100">
    <property type="match status" value="2"/>
</dbReference>
<comment type="pathway">
    <text evidence="2">Amino-acid biosynthesis; L-cysteine biosynthesis; L-cysteine from L-homocysteine and L-serine: step 1/2.</text>
</comment>
<evidence type="ECO:0000256" key="5">
    <source>
        <dbReference type="ARBA" id="ARBA00022898"/>
    </source>
</evidence>
<evidence type="ECO:0000256" key="7">
    <source>
        <dbReference type="ARBA" id="ARBA00023239"/>
    </source>
</evidence>
<comment type="catalytic activity">
    <reaction evidence="9 11">
        <text>L-homocysteine + L-serine = L,L-cystathionine + H2O</text>
        <dbReference type="Rhea" id="RHEA:10112"/>
        <dbReference type="ChEBI" id="CHEBI:15377"/>
        <dbReference type="ChEBI" id="CHEBI:33384"/>
        <dbReference type="ChEBI" id="CHEBI:58161"/>
        <dbReference type="ChEBI" id="CHEBI:58199"/>
        <dbReference type="EC" id="4.2.1.22"/>
    </reaction>
</comment>
<dbReference type="PROSITE" id="PS00901">
    <property type="entry name" value="CYS_SYNTHASE"/>
    <property type="match status" value="1"/>
</dbReference>
<keyword evidence="11" id="KW-0198">Cysteine biosynthesis</keyword>
<dbReference type="InterPro" id="IPR005857">
    <property type="entry name" value="Cysta_beta_synth"/>
</dbReference>
<dbReference type="InterPro" id="IPR001216">
    <property type="entry name" value="P-phosphate_BS"/>
</dbReference>
<dbReference type="EMBL" id="CAMKVN010003422">
    <property type="protein sequence ID" value="CAI2184683.1"/>
    <property type="molecule type" value="Genomic_DNA"/>
</dbReference>
<dbReference type="AlphaFoldDB" id="A0A9W4SWZ5"/>
<protein>
    <recommendedName>
        <fullName evidence="8 11">Cystathionine beta-synthase</fullName>
        <ecNumber evidence="4 11">4.2.1.22</ecNumber>
    </recommendedName>
</protein>
<evidence type="ECO:0000256" key="4">
    <source>
        <dbReference type="ARBA" id="ARBA00012041"/>
    </source>
</evidence>
<dbReference type="InterPro" id="IPR032675">
    <property type="entry name" value="LRR_dom_sf"/>
</dbReference>
<evidence type="ECO:0000313" key="15">
    <source>
        <dbReference type="Proteomes" id="UP001153678"/>
    </source>
</evidence>
<dbReference type="InterPro" id="IPR001926">
    <property type="entry name" value="TrpB-like_PALP"/>
</dbReference>
<evidence type="ECO:0000256" key="3">
    <source>
        <dbReference type="ARBA" id="ARBA00007103"/>
    </source>
</evidence>
<feature type="domain" description="CBS" evidence="13">
    <location>
        <begin position="372"/>
        <end position="429"/>
    </location>
</feature>
<proteinExistence type="inferred from homology"/>
<dbReference type="SUPFAM" id="SSF54631">
    <property type="entry name" value="CBS-domain pair"/>
    <property type="match status" value="1"/>
</dbReference>
<evidence type="ECO:0000256" key="10">
    <source>
        <dbReference type="PROSITE-ProRule" id="PRU00703"/>
    </source>
</evidence>
<organism evidence="14 15">
    <name type="scientific">Funneliformis geosporum</name>
    <dbReference type="NCBI Taxonomy" id="1117311"/>
    <lineage>
        <taxon>Eukaryota</taxon>
        <taxon>Fungi</taxon>
        <taxon>Fungi incertae sedis</taxon>
        <taxon>Mucoromycota</taxon>
        <taxon>Glomeromycotina</taxon>
        <taxon>Glomeromycetes</taxon>
        <taxon>Glomerales</taxon>
        <taxon>Glomeraceae</taxon>
        <taxon>Funneliformis</taxon>
    </lineage>
</organism>
<comment type="similarity">
    <text evidence="3 11">Belongs to the cysteine synthase/cystathionine beta-synthase family.</text>
</comment>
<dbReference type="GO" id="GO:0006535">
    <property type="term" value="P:cysteine biosynthetic process from serine"/>
    <property type="evidence" value="ECO:0007669"/>
    <property type="project" value="UniProtKB-UniRule"/>
</dbReference>
<keyword evidence="7 11" id="KW-0456">Lyase</keyword>
<name>A0A9W4SWZ5_9GLOM</name>
<dbReference type="SUPFAM" id="SSF52058">
    <property type="entry name" value="L domain-like"/>
    <property type="match status" value="1"/>
</dbReference>
<dbReference type="GO" id="GO:0019343">
    <property type="term" value="P:cysteine biosynthetic process via cystathionine"/>
    <property type="evidence" value="ECO:0007669"/>
    <property type="project" value="UniProtKB-UniRule"/>
</dbReference>
<dbReference type="GO" id="GO:0004122">
    <property type="term" value="F:cystathionine beta-synthase activity"/>
    <property type="evidence" value="ECO:0007669"/>
    <property type="project" value="UniProtKB-UniRule"/>
</dbReference>
<dbReference type="FunFam" id="3.40.50.1100:FF:000118">
    <property type="entry name" value="Related to CYS4-cystathionine beta-synthase"/>
    <property type="match status" value="1"/>
</dbReference>
<dbReference type="CDD" id="cd01561">
    <property type="entry name" value="CBS_like"/>
    <property type="match status" value="1"/>
</dbReference>
<dbReference type="GO" id="GO:0005737">
    <property type="term" value="C:cytoplasm"/>
    <property type="evidence" value="ECO:0007669"/>
    <property type="project" value="InterPro"/>
</dbReference>
<dbReference type="EC" id="4.2.1.22" evidence="4 11"/>